<comment type="caution">
    <text evidence="1">The sequence shown here is derived from an EMBL/GenBank/DDBJ whole genome shotgun (WGS) entry which is preliminary data.</text>
</comment>
<evidence type="ECO:0000313" key="2">
    <source>
        <dbReference type="Proteomes" id="UP000265431"/>
    </source>
</evidence>
<dbReference type="AlphaFoldDB" id="A0A399QS69"/>
<evidence type="ECO:0000313" key="1">
    <source>
        <dbReference type="EMBL" id="RIJ21331.1"/>
    </source>
</evidence>
<sequence>MVSKQAVVETELTDQQSEVRERAQAFETMAADEGWVRQAGGLSGLADMLFGAEHPASDVSSLSYAQTIAASAEEPAAIYATVEADASAAARSLQELDLIATALLQSGDVQRADLISFESALVTAQKCYRSFAEATGVVEGAASRERRETEAALRLLASVIDGARASADQMATVYSGSETADKTLS</sequence>
<dbReference type="Proteomes" id="UP000265431">
    <property type="component" value="Unassembled WGS sequence"/>
</dbReference>
<proteinExistence type="predicted"/>
<protein>
    <submittedName>
        <fullName evidence="1">Uncharacterized protein</fullName>
    </submittedName>
</protein>
<organism evidence="1 2">
    <name type="scientific">Henriciella barbarensis</name>
    <dbReference type="NCBI Taxonomy" id="86342"/>
    <lineage>
        <taxon>Bacteria</taxon>
        <taxon>Pseudomonadati</taxon>
        <taxon>Pseudomonadota</taxon>
        <taxon>Alphaproteobacteria</taxon>
        <taxon>Hyphomonadales</taxon>
        <taxon>Hyphomonadaceae</taxon>
        <taxon>Henriciella</taxon>
    </lineage>
</organism>
<reference evidence="1 2" key="1">
    <citation type="submission" date="2018-08" db="EMBL/GenBank/DDBJ databases">
        <title>Henriciella mobilis sp. nov., isolated from seawater.</title>
        <authorList>
            <person name="Cheng H."/>
            <person name="Wu Y.-H."/>
            <person name="Xu X.-W."/>
            <person name="Guo L.-L."/>
        </authorList>
    </citation>
    <scope>NUCLEOTIDE SEQUENCE [LARGE SCALE GENOMIC DNA]</scope>
    <source>
        <strain evidence="1 2">CCUG66934</strain>
    </source>
</reference>
<keyword evidence="2" id="KW-1185">Reference proteome</keyword>
<name>A0A399QS69_9PROT</name>
<gene>
    <name evidence="1" type="ORF">D1224_13515</name>
</gene>
<dbReference type="EMBL" id="QWGB01000009">
    <property type="protein sequence ID" value="RIJ21331.1"/>
    <property type="molecule type" value="Genomic_DNA"/>
</dbReference>
<accession>A0A399QS69</accession>